<dbReference type="InterPro" id="IPR006597">
    <property type="entry name" value="Sel1-like"/>
</dbReference>
<sequence>MFIKEADVEAVSERIKHGRDIEEPTTPMEYFYRYFTSSLRGDDRLSGLMDLVCSGNAKKYVYVTNVISSSWLHDKDSKVAEYMVRISSLCADEYLANPYDICPKIDYYKKDMLLENLNHILILAKAMDKKSIMLFFNLLDSKRIYPGDYIDLLKYLSKNNIHRAFGYLGEIYYYGLEVQKSADKAMDMYLKGKAFGDPVSCNGIGRILMSSEYEDYGSAKNHFDLASMSGILNETEYRLYELYTNHLMMPDYGKFYLTKSMSMGFLPAIYKDGLGYFEKKDYASTIIRLEPILDYSRPVIDFQNLAHRFLKNKKYLPCLVALLASVELGSRSSLDNAIYILENHNLLEDQDKILFGLYMRQMREGVNKNLNRIGDCYFYGRGVEQSYVDAFSYYLSSSVLRNTEGIVSVAYMYEKGLGVEKSLWKSFSYIRQIEVDDKNYLLLFYLYIFFFAKVFLFNKYILGFTITSLVIFQVGRKYKKTE</sequence>
<protein>
    <submittedName>
        <fullName evidence="2">Protein sel-1 like protein 2</fullName>
    </submittedName>
</protein>
<dbReference type="OrthoDB" id="2384430at2759"/>
<dbReference type="EMBL" id="SBJO01000133">
    <property type="protein sequence ID" value="KAF9762788.1"/>
    <property type="molecule type" value="Genomic_DNA"/>
</dbReference>
<name>A0A9P6GYD9_9MICR</name>
<keyword evidence="1" id="KW-1133">Transmembrane helix</keyword>
<dbReference type="SUPFAM" id="SSF81901">
    <property type="entry name" value="HCP-like"/>
    <property type="match status" value="2"/>
</dbReference>
<dbReference type="InterPro" id="IPR052945">
    <property type="entry name" value="Mitotic_Regulator"/>
</dbReference>
<evidence type="ECO:0000313" key="3">
    <source>
        <dbReference type="Proteomes" id="UP000740883"/>
    </source>
</evidence>
<organism evidence="2 3">
    <name type="scientific">Nosema granulosis</name>
    <dbReference type="NCBI Taxonomy" id="83296"/>
    <lineage>
        <taxon>Eukaryota</taxon>
        <taxon>Fungi</taxon>
        <taxon>Fungi incertae sedis</taxon>
        <taxon>Microsporidia</taxon>
        <taxon>Nosematidae</taxon>
        <taxon>Nosema</taxon>
    </lineage>
</organism>
<dbReference type="PANTHER" id="PTHR43628:SF1">
    <property type="entry name" value="CHITIN SYNTHASE REGULATORY FACTOR 2-RELATED"/>
    <property type="match status" value="1"/>
</dbReference>
<reference evidence="2 3" key="1">
    <citation type="journal article" date="2020" name="Genome Biol. Evol.">
        <title>Comparative genomics of strictly vertically transmitted, feminizing microsporidia endosymbionts of amphipod crustaceans.</title>
        <authorList>
            <person name="Cormier A."/>
            <person name="Chebbi M.A."/>
            <person name="Giraud I."/>
            <person name="Wattier R."/>
            <person name="Teixeira M."/>
            <person name="Gilbert C."/>
            <person name="Rigaud T."/>
            <person name="Cordaux R."/>
        </authorList>
    </citation>
    <scope>NUCLEOTIDE SEQUENCE [LARGE SCALE GENOMIC DNA]</scope>
    <source>
        <strain evidence="2 3">Ou3-Ou53</strain>
    </source>
</reference>
<dbReference type="PANTHER" id="PTHR43628">
    <property type="entry name" value="ACTIVATOR OF C KINASE PROTEIN 1-RELATED"/>
    <property type="match status" value="1"/>
</dbReference>
<proteinExistence type="predicted"/>
<keyword evidence="3" id="KW-1185">Reference proteome</keyword>
<keyword evidence="1" id="KW-0472">Membrane</keyword>
<accession>A0A9P6GYD9</accession>
<dbReference type="SMART" id="SM00671">
    <property type="entry name" value="SEL1"/>
    <property type="match status" value="4"/>
</dbReference>
<dbReference type="Gene3D" id="1.25.40.10">
    <property type="entry name" value="Tetratricopeptide repeat domain"/>
    <property type="match status" value="2"/>
</dbReference>
<evidence type="ECO:0000256" key="1">
    <source>
        <dbReference type="SAM" id="Phobius"/>
    </source>
</evidence>
<dbReference type="Pfam" id="PF08238">
    <property type="entry name" value="Sel1"/>
    <property type="match status" value="3"/>
</dbReference>
<feature type="transmembrane region" description="Helical" evidence="1">
    <location>
        <begin position="444"/>
        <end position="472"/>
    </location>
</feature>
<evidence type="ECO:0000313" key="2">
    <source>
        <dbReference type="EMBL" id="KAF9762788.1"/>
    </source>
</evidence>
<dbReference type="AlphaFoldDB" id="A0A9P6GYD9"/>
<keyword evidence="1" id="KW-0812">Transmembrane</keyword>
<gene>
    <name evidence="2" type="primary">SEL1L2</name>
    <name evidence="2" type="ORF">NGRA_1744</name>
</gene>
<dbReference type="Proteomes" id="UP000740883">
    <property type="component" value="Unassembled WGS sequence"/>
</dbReference>
<comment type="caution">
    <text evidence="2">The sequence shown here is derived from an EMBL/GenBank/DDBJ whole genome shotgun (WGS) entry which is preliminary data.</text>
</comment>
<dbReference type="InterPro" id="IPR011990">
    <property type="entry name" value="TPR-like_helical_dom_sf"/>
</dbReference>